<accession>A0A4D6MTB1</accession>
<evidence type="ECO:0000256" key="1">
    <source>
        <dbReference type="SAM" id="MobiDB-lite"/>
    </source>
</evidence>
<gene>
    <name evidence="2" type="ORF">DEO72_LG8g1890</name>
</gene>
<dbReference type="Proteomes" id="UP000501690">
    <property type="component" value="Linkage Group LG8"/>
</dbReference>
<dbReference type="EMBL" id="CP039352">
    <property type="protein sequence ID" value="QCE03861.1"/>
    <property type="molecule type" value="Genomic_DNA"/>
</dbReference>
<evidence type="ECO:0000313" key="2">
    <source>
        <dbReference type="EMBL" id="QCE03861.1"/>
    </source>
</evidence>
<keyword evidence="3" id="KW-1185">Reference proteome</keyword>
<proteinExistence type="predicted"/>
<sequence>MRERLPHRPLLRLHHKQPPLQFEMGSTTMIQTLMRPGGRQSHERGKGEVLLRRGGHES</sequence>
<protein>
    <submittedName>
        <fullName evidence="2">Uncharacterized protein</fullName>
    </submittedName>
</protein>
<feature type="region of interest" description="Disordered" evidence="1">
    <location>
        <begin position="35"/>
        <end position="58"/>
    </location>
</feature>
<reference evidence="2 3" key="1">
    <citation type="submission" date="2019-04" db="EMBL/GenBank/DDBJ databases">
        <title>An improved genome assembly and genetic linkage map for asparagus bean, Vigna unguiculata ssp. sesquipedialis.</title>
        <authorList>
            <person name="Xia Q."/>
            <person name="Zhang R."/>
            <person name="Dong Y."/>
        </authorList>
    </citation>
    <scope>NUCLEOTIDE SEQUENCE [LARGE SCALE GENOMIC DNA]</scope>
    <source>
        <tissue evidence="2">Leaf</tissue>
    </source>
</reference>
<dbReference type="AlphaFoldDB" id="A0A4D6MTB1"/>
<name>A0A4D6MTB1_VIGUN</name>
<organism evidence="2 3">
    <name type="scientific">Vigna unguiculata</name>
    <name type="common">Cowpea</name>
    <dbReference type="NCBI Taxonomy" id="3917"/>
    <lineage>
        <taxon>Eukaryota</taxon>
        <taxon>Viridiplantae</taxon>
        <taxon>Streptophyta</taxon>
        <taxon>Embryophyta</taxon>
        <taxon>Tracheophyta</taxon>
        <taxon>Spermatophyta</taxon>
        <taxon>Magnoliopsida</taxon>
        <taxon>eudicotyledons</taxon>
        <taxon>Gunneridae</taxon>
        <taxon>Pentapetalae</taxon>
        <taxon>rosids</taxon>
        <taxon>fabids</taxon>
        <taxon>Fabales</taxon>
        <taxon>Fabaceae</taxon>
        <taxon>Papilionoideae</taxon>
        <taxon>50 kb inversion clade</taxon>
        <taxon>NPAAA clade</taxon>
        <taxon>indigoferoid/millettioid clade</taxon>
        <taxon>Phaseoleae</taxon>
        <taxon>Vigna</taxon>
    </lineage>
</organism>
<evidence type="ECO:0000313" key="3">
    <source>
        <dbReference type="Proteomes" id="UP000501690"/>
    </source>
</evidence>
<feature type="compositionally biased region" description="Basic and acidic residues" evidence="1">
    <location>
        <begin position="40"/>
        <end position="58"/>
    </location>
</feature>